<dbReference type="EMBL" id="JAVRFD010000012">
    <property type="protein sequence ID" value="MDT0545755.1"/>
    <property type="molecule type" value="Genomic_DNA"/>
</dbReference>
<proteinExistence type="predicted"/>
<comment type="caution">
    <text evidence="2">The sequence shown here is derived from an EMBL/GenBank/DDBJ whole genome shotgun (WGS) entry which is preliminary data.</text>
</comment>
<dbReference type="RefSeq" id="WP_311726246.1">
    <property type="nucleotide sequence ID" value="NZ_JAVRFD010000012.1"/>
</dbReference>
<accession>A0ABU2XKZ4</accession>
<dbReference type="InterPro" id="IPR037883">
    <property type="entry name" value="Knr4/Smi1-like_sf"/>
</dbReference>
<evidence type="ECO:0000313" key="2">
    <source>
        <dbReference type="EMBL" id="MDT0545755.1"/>
    </source>
</evidence>
<evidence type="ECO:0000256" key="1">
    <source>
        <dbReference type="SAM" id="MobiDB-lite"/>
    </source>
</evidence>
<protein>
    <submittedName>
        <fullName evidence="2">SMI1/KNR4 family protein</fullName>
    </submittedName>
</protein>
<dbReference type="SUPFAM" id="SSF160631">
    <property type="entry name" value="SMI1/KNR4-like"/>
    <property type="match status" value="1"/>
</dbReference>
<evidence type="ECO:0000313" key="3">
    <source>
        <dbReference type="Proteomes" id="UP001180754"/>
    </source>
</evidence>
<gene>
    <name evidence="2" type="ORF">RND15_24025</name>
</gene>
<organism evidence="2 3">
    <name type="scientific">Streptomyces lonegramiae</name>
    <dbReference type="NCBI Taxonomy" id="3075524"/>
    <lineage>
        <taxon>Bacteria</taxon>
        <taxon>Bacillati</taxon>
        <taxon>Actinomycetota</taxon>
        <taxon>Actinomycetes</taxon>
        <taxon>Kitasatosporales</taxon>
        <taxon>Streptomycetaceae</taxon>
        <taxon>Streptomyces</taxon>
    </lineage>
</organism>
<name>A0ABU2XKZ4_9ACTN</name>
<dbReference type="Proteomes" id="UP001180754">
    <property type="component" value="Unassembled WGS sequence"/>
</dbReference>
<keyword evidence="3" id="KW-1185">Reference proteome</keyword>
<sequence>MSSHPTDAPTDAPTGEPTDDPHDDLIGTQTPVRRLTDPDEAIAALERAVPGLAAHRRPEPVAIDWAVLEEGLGTPLPADYKRLAECYPDFILGDFLLPNLPRPGKERYLLDGIRETLTEDLRDWWEHDMTAGLRLYPAPGGLLPWGDSNQGDMFLWSTTGDGPGEWLVTVASHNGGWWHYAGGAVQFLAELCDGTLEPWELPRVGVDVIAL</sequence>
<feature type="region of interest" description="Disordered" evidence="1">
    <location>
        <begin position="1"/>
        <end position="29"/>
    </location>
</feature>
<reference evidence="2" key="1">
    <citation type="submission" date="2024-05" db="EMBL/GenBank/DDBJ databases">
        <title>30 novel species of actinomycetes from the DSMZ collection.</title>
        <authorList>
            <person name="Nouioui I."/>
        </authorList>
    </citation>
    <scope>NUCLEOTIDE SEQUENCE</scope>
    <source>
        <strain evidence="2">DSM 41529</strain>
    </source>
</reference>